<reference evidence="3" key="1">
    <citation type="submission" date="2015-05" db="EMBL/GenBank/DDBJ databases">
        <title>Draft genome sequence of 'Candidatus Phytoplasma Pruni' strain CX, a plant pathogenic bacterium.</title>
        <authorList>
            <person name="Lee I.-M."/>
            <person name="Bottner-Parker K.D."/>
            <person name="Shao J."/>
            <person name="Gundersen-Rindal D.E."/>
            <person name="Zhao Y."/>
            <person name="Davis R.E."/>
        </authorList>
    </citation>
    <scope>NUCLEOTIDE SEQUENCE [LARGE SCALE GENOMIC DNA]</scope>
    <source>
        <strain evidence="3">CX</strain>
    </source>
</reference>
<feature type="non-terminal residue" evidence="2">
    <location>
        <position position="469"/>
    </location>
</feature>
<organism evidence="2 3">
    <name type="scientific">Candidatus Phytoplasma pruni</name>
    <dbReference type="NCBI Taxonomy" id="479893"/>
    <lineage>
        <taxon>Bacteria</taxon>
        <taxon>Bacillati</taxon>
        <taxon>Mycoplasmatota</taxon>
        <taxon>Mollicutes</taxon>
        <taxon>Acholeplasmatales</taxon>
        <taxon>Acholeplasmataceae</taxon>
        <taxon>Candidatus Phytoplasma</taxon>
        <taxon>16SrIII (X-disease group)</taxon>
    </lineage>
</organism>
<name>A0A0M1MZ97_9MOLU</name>
<gene>
    <name evidence="2" type="primary">rad50</name>
    <name evidence="2" type="ORF">CPX_001813</name>
</gene>
<dbReference type="EMBL" id="LHCF01000035">
    <property type="protein sequence ID" value="KOR75226.1"/>
    <property type="molecule type" value="Genomic_DNA"/>
</dbReference>
<feature type="coiled-coil region" evidence="1">
    <location>
        <begin position="218"/>
        <end position="245"/>
    </location>
</feature>
<dbReference type="Proteomes" id="UP000037386">
    <property type="component" value="Unassembled WGS sequence"/>
</dbReference>
<feature type="coiled-coil region" evidence="1">
    <location>
        <begin position="428"/>
        <end position="459"/>
    </location>
</feature>
<protein>
    <submittedName>
        <fullName evidence="2">DNA double-strand break repair rad50 ATPase</fullName>
    </submittedName>
</protein>
<dbReference type="AlphaFoldDB" id="A0A0M1MZ97"/>
<accession>A0A0M1MZ97</accession>
<evidence type="ECO:0000256" key="1">
    <source>
        <dbReference type="SAM" id="Coils"/>
    </source>
</evidence>
<comment type="caution">
    <text evidence="2">The sequence shown here is derived from an EMBL/GenBank/DDBJ whole genome shotgun (WGS) entry which is preliminary data.</text>
</comment>
<keyword evidence="1" id="KW-0175">Coiled coil</keyword>
<evidence type="ECO:0000313" key="3">
    <source>
        <dbReference type="Proteomes" id="UP000037386"/>
    </source>
</evidence>
<proteinExistence type="predicted"/>
<evidence type="ECO:0000313" key="2">
    <source>
        <dbReference type="EMBL" id="KOR75226.1"/>
    </source>
</evidence>
<dbReference type="STRING" id="479893.CPX_001813"/>
<sequence>MISFLIILGLLNFIYLCFFKKPKEPSSKYTGQLVQEINKAIDKYDEIINGYQGLKDNWEQELPQVETKLKELYEAKEATQEQKAKIKEVLNKNEDKIKAIKEQIKNTSGNITILKGQLQQKEAELVNKEKDIKTKEAELKTTTNTDDKKRLQEEISKLQDEKLELVGQIEDIELQIDHLKSDQTMYENMLSRTENFKKMLEEQYKDLTEGDKKLYNQIQSIEQRRTEIRNNIDEINEKKAAIDARIEGLRIMQTAADAAKSAADDWDKKHEFSFGNLRDAIFKGADMWLDAYGGRGMLKAIGGGIFKKTAGTIAKGGLIVHEVHRAISLAQDLFQKEDGTPKMMSKETYDIIRKRIEKDLDEAKADYKDAEKKLVEYKKQTDQNQITNQIADSYDLKESIKTKRYLRIGEYQKIVYELEKQQNEVSDITDKKKNKGDLQEKLENKNVEIDARKEELKQKSPNYAKVQER</sequence>
<feature type="coiled-coil region" evidence="1">
    <location>
        <begin position="353"/>
        <end position="380"/>
    </location>
</feature>
<feature type="coiled-coil region" evidence="1">
    <location>
        <begin position="55"/>
        <end position="175"/>
    </location>
</feature>